<dbReference type="InterPro" id="IPR033729">
    <property type="entry name" value="SerRS_core"/>
</dbReference>
<feature type="region of interest" description="Disordered" evidence="12">
    <location>
        <begin position="787"/>
        <end position="812"/>
    </location>
</feature>
<feature type="compositionally biased region" description="Polar residues" evidence="12">
    <location>
        <begin position="1133"/>
        <end position="1144"/>
    </location>
</feature>
<dbReference type="CDD" id="cd00770">
    <property type="entry name" value="SerRS_core"/>
    <property type="match status" value="1"/>
</dbReference>
<dbReference type="PRINTS" id="PR00981">
    <property type="entry name" value="TRNASYNTHSER"/>
</dbReference>
<proteinExistence type="inferred from homology"/>
<dbReference type="Gene3D" id="3.90.550.20">
    <property type="match status" value="1"/>
</dbReference>
<evidence type="ECO:0000256" key="12">
    <source>
        <dbReference type="SAM" id="MobiDB-lite"/>
    </source>
</evidence>
<keyword evidence="5" id="KW-0547">Nucleotide-binding</keyword>
<dbReference type="EMBL" id="NHYD01001028">
    <property type="protein sequence ID" value="PPQ92504.1"/>
    <property type="molecule type" value="Genomic_DNA"/>
</dbReference>
<dbReference type="InterPro" id="IPR015866">
    <property type="entry name" value="Ser-tRNA-synth_1_N"/>
</dbReference>
<dbReference type="InterPro" id="IPR007577">
    <property type="entry name" value="GlycoTrfase_DXD_sugar-bd_CS"/>
</dbReference>
<feature type="coiled-coil region" evidence="11">
    <location>
        <begin position="67"/>
        <end position="101"/>
    </location>
</feature>
<evidence type="ECO:0000256" key="11">
    <source>
        <dbReference type="SAM" id="Coils"/>
    </source>
</evidence>
<dbReference type="OrthoDB" id="108365at2759"/>
<feature type="compositionally biased region" description="Basic and acidic residues" evidence="12">
    <location>
        <begin position="1232"/>
        <end position="1242"/>
    </location>
</feature>
<evidence type="ECO:0000256" key="1">
    <source>
        <dbReference type="ARBA" id="ARBA00009003"/>
    </source>
</evidence>
<keyword evidence="7" id="KW-0648">Protein biosynthesis</keyword>
<evidence type="ECO:0000313" key="14">
    <source>
        <dbReference type="EMBL" id="PPQ92504.1"/>
    </source>
</evidence>
<dbReference type="FunFam" id="3.30.930.10:FF:000026">
    <property type="entry name" value="Seryl-tRNA synthetase, cytoplasmic"/>
    <property type="match status" value="1"/>
</dbReference>
<dbReference type="InterPro" id="IPR002314">
    <property type="entry name" value="aa-tRNA-synt_IIb"/>
</dbReference>
<gene>
    <name evidence="14" type="ORF">CVT25_010337</name>
</gene>
<evidence type="ECO:0000256" key="2">
    <source>
        <dbReference type="ARBA" id="ARBA00010728"/>
    </source>
</evidence>
<dbReference type="InterPro" id="IPR006195">
    <property type="entry name" value="aa-tRNA-synth_II"/>
</dbReference>
<reference evidence="14 15" key="1">
    <citation type="journal article" date="2018" name="Evol. Lett.">
        <title>Horizontal gene cluster transfer increased hallucinogenic mushroom diversity.</title>
        <authorList>
            <person name="Reynolds H.T."/>
            <person name="Vijayakumar V."/>
            <person name="Gluck-Thaler E."/>
            <person name="Korotkin H.B."/>
            <person name="Matheny P.B."/>
            <person name="Slot J.C."/>
        </authorList>
    </citation>
    <scope>NUCLEOTIDE SEQUENCE [LARGE SCALE GENOMIC DNA]</scope>
    <source>
        <strain evidence="14 15">2631</strain>
    </source>
</reference>
<evidence type="ECO:0000256" key="9">
    <source>
        <dbReference type="ARBA" id="ARBA00031113"/>
    </source>
</evidence>
<keyword evidence="4" id="KW-0436">Ligase</keyword>
<evidence type="ECO:0000256" key="4">
    <source>
        <dbReference type="ARBA" id="ARBA00022598"/>
    </source>
</evidence>
<feature type="compositionally biased region" description="Basic and acidic residues" evidence="12">
    <location>
        <begin position="798"/>
        <end position="812"/>
    </location>
</feature>
<comment type="similarity">
    <text evidence="2">Belongs to the class-II aminoacyl-tRNA synthetase family. Type-1 seryl-tRNA synthetase subfamily.</text>
</comment>
<evidence type="ECO:0000256" key="5">
    <source>
        <dbReference type="ARBA" id="ARBA00022741"/>
    </source>
</evidence>
<dbReference type="InterPro" id="IPR029044">
    <property type="entry name" value="Nucleotide-diphossugar_trans"/>
</dbReference>
<evidence type="ECO:0000256" key="8">
    <source>
        <dbReference type="ARBA" id="ARBA00023146"/>
    </source>
</evidence>
<accession>A0A409XP54</accession>
<sequence length="1269" mass="142992">MTLDILSFIDNKGGNAEEIRESQRKRGHSVELVDEIIQMYTDWVKMDYDTNALRKKVNEIQKQISAKKKAKESADDLVAEKKEIDAQVEAKKKEAKEFEIVMRQKASTVGNIVGKDAPVSLTEDDNTIIRIWDPTGEAADPAMREGIMPHHEVLLRLDAMDLDRGAKIAGHRGYYLTGDGVDLNQALISYGLDYLRTKGYKKIQPPFFMAKDQMAKTAQLDQFDEELYKVIGSDDEKYLIATSEQPISAFHSDEWFESPDTQLPVKYAGYSTCFRKEAGSAGRDMWGIFRVHQFEKVEQFVITDPEKSWEMFNTMVENSEGFYQSLGLRYRVVGIVSGALNLAAAQKYDLEAWFPFQRAYKELVSCSNCTDYQSRRLEIRCGLKTKDQARKVYVHMLNGTLCATERALCCLVENYQTPERPAWTEGPWIPSEPFDPPTLIFQRSHLQRIWKWEVASGHYPSREPIPGEVRLTESISNPAIPRRAASERQKPSRFVSASDEGYVTEAVGTGSKRVYLDIQSQPPNVAYPPRPVPGSVADMDVVMKHCDFSQGKYVRDCLEMLRIGGGLDNGNRFRREDVSDFRYIYMEQPDNTTVGLAEEREQAPLFRKVAPAPNGETDPNEGLVRKVGVEWEAGIDLPQPATYRPTKTLPAPCDPENPRLFHMFWTGPFTDKPYLALLSFLYTQNTGMHLKNWPTDANVCRPQFWLWINPGPAASVPNPSAVRDMYEQLKSNPWASPFLHPRFKDIIHFKMWNTTEQLDSIPEIKDEWRVFKGNMFNSGGTVVGLKDDESSANSTEAEANKKKEDDLANRAGTKSEESYDRLSVILSDMARFVLCHRFGGIYLDADTIFLRDWEELWGWTGGFAYRWSRLNSYNTAVLRMNKGSAIGTFLFRSALKGGLHFHPMAVSRYTIDAHLEGLLLRLPDALFDAAWLNTEDYQRDRPPQPYFTEFGEFFESSAQNGAMPHALGLRGFFRGSYSYHFHNFWWKPFDPSRNFPDLGPRFKAGEDVARATLRKEKYEALLEQRRTAVGTATLQPLIDEAELEIEEPEPQDLSWSMVIKRTFEAYIRGEAPNMYGEWIQWPWEEDPTSNAPQTGRKRRLSSTERDVQGDDDQANKKKARGESATPSVADAEGSSSAFAPQADTQEVKDVTQGVKGVDLDGKDAEAEAVLPDEGAAAPENIPLPDEKSGELDEPAPDGVDVPAEASVSVSVPESEEATKEDEDVQSSSGEEEATHPEGDKAETAAPVAADNELTTESPSTADADATTKD</sequence>
<evidence type="ECO:0000259" key="13">
    <source>
        <dbReference type="PROSITE" id="PS50862"/>
    </source>
</evidence>
<feature type="region of interest" description="Disordered" evidence="12">
    <location>
        <begin position="1086"/>
        <end position="1269"/>
    </location>
</feature>
<dbReference type="GO" id="GO:0005524">
    <property type="term" value="F:ATP binding"/>
    <property type="evidence" value="ECO:0007669"/>
    <property type="project" value="UniProtKB-KW"/>
</dbReference>
<dbReference type="Gene3D" id="3.30.930.10">
    <property type="entry name" value="Bira Bifunctional Protein, Domain 2"/>
    <property type="match status" value="1"/>
</dbReference>
<dbReference type="InterPro" id="IPR042103">
    <property type="entry name" value="SerRS_1_N_sf"/>
</dbReference>
<dbReference type="NCBIfam" id="TIGR00414">
    <property type="entry name" value="serS"/>
    <property type="match status" value="1"/>
</dbReference>
<dbReference type="InParanoid" id="A0A409XP54"/>
<dbReference type="InterPro" id="IPR010978">
    <property type="entry name" value="tRNA-bd_arm"/>
</dbReference>
<feature type="compositionally biased region" description="Low complexity" evidence="12">
    <location>
        <begin position="1201"/>
        <end position="1212"/>
    </location>
</feature>
<dbReference type="InterPro" id="IPR002317">
    <property type="entry name" value="Ser-tRNA-ligase_type_1"/>
</dbReference>
<evidence type="ECO:0000256" key="6">
    <source>
        <dbReference type="ARBA" id="ARBA00022840"/>
    </source>
</evidence>
<dbReference type="PANTHER" id="PTHR11778">
    <property type="entry name" value="SERYL-TRNA SYNTHETASE"/>
    <property type="match status" value="1"/>
</dbReference>
<dbReference type="Pfam" id="PF04488">
    <property type="entry name" value="Gly_transf_sug"/>
    <property type="match status" value="1"/>
</dbReference>
<feature type="compositionally biased region" description="Acidic residues" evidence="12">
    <location>
        <begin position="1213"/>
        <end position="1224"/>
    </location>
</feature>
<keyword evidence="11" id="KW-0175">Coiled coil</keyword>
<dbReference type="Pfam" id="PF00587">
    <property type="entry name" value="tRNA-synt_2b"/>
    <property type="match status" value="1"/>
</dbReference>
<dbReference type="Pfam" id="PF02403">
    <property type="entry name" value="Seryl_tRNA_N"/>
    <property type="match status" value="1"/>
</dbReference>
<dbReference type="SUPFAM" id="SSF46589">
    <property type="entry name" value="tRNA-binding arm"/>
    <property type="match status" value="1"/>
</dbReference>
<dbReference type="PROSITE" id="PS50862">
    <property type="entry name" value="AA_TRNA_LIGASE_II"/>
    <property type="match status" value="1"/>
</dbReference>
<evidence type="ECO:0000256" key="3">
    <source>
        <dbReference type="ARBA" id="ARBA00012840"/>
    </source>
</evidence>
<protein>
    <recommendedName>
        <fullName evidence="3">serine--tRNA ligase</fullName>
        <ecNumber evidence="3">6.1.1.11</ecNumber>
    </recommendedName>
    <alternativeName>
        <fullName evidence="9">Seryl-tRNA synthetase</fullName>
    </alternativeName>
    <alternativeName>
        <fullName evidence="10">Seryl-tRNA(Ser) synthetase</fullName>
    </alternativeName>
</protein>
<dbReference type="UniPathway" id="UPA00906">
    <property type="reaction ID" value="UER00895"/>
</dbReference>
<dbReference type="AlphaFoldDB" id="A0A409XP54"/>
<evidence type="ECO:0000313" key="15">
    <source>
        <dbReference type="Proteomes" id="UP000283269"/>
    </source>
</evidence>
<dbReference type="STRING" id="93625.A0A409XP54"/>
<keyword evidence="8" id="KW-0030">Aminoacyl-tRNA synthetase</keyword>
<comment type="similarity">
    <text evidence="1">Belongs to the glycosyltransferase 32 family.</text>
</comment>
<evidence type="ECO:0000256" key="10">
    <source>
        <dbReference type="ARBA" id="ARBA00034892"/>
    </source>
</evidence>
<dbReference type="InterPro" id="IPR045864">
    <property type="entry name" value="aa-tRNA-synth_II/BPL/LPL"/>
</dbReference>
<evidence type="ECO:0000256" key="7">
    <source>
        <dbReference type="ARBA" id="ARBA00022917"/>
    </source>
</evidence>
<dbReference type="SUPFAM" id="SSF53448">
    <property type="entry name" value="Nucleotide-diphospho-sugar transferases"/>
    <property type="match status" value="1"/>
</dbReference>
<keyword evidence="6" id="KW-0067">ATP-binding</keyword>
<dbReference type="GO" id="GO:0006434">
    <property type="term" value="P:seryl-tRNA aminoacylation"/>
    <property type="evidence" value="ECO:0007669"/>
    <property type="project" value="InterPro"/>
</dbReference>
<dbReference type="Proteomes" id="UP000283269">
    <property type="component" value="Unassembled WGS sequence"/>
</dbReference>
<feature type="domain" description="Aminoacyl-transfer RNA synthetases class-II family profile" evidence="13">
    <location>
        <begin position="149"/>
        <end position="421"/>
    </location>
</feature>
<organism evidence="14 15">
    <name type="scientific">Psilocybe cyanescens</name>
    <dbReference type="NCBI Taxonomy" id="93625"/>
    <lineage>
        <taxon>Eukaryota</taxon>
        <taxon>Fungi</taxon>
        <taxon>Dikarya</taxon>
        <taxon>Basidiomycota</taxon>
        <taxon>Agaricomycotina</taxon>
        <taxon>Agaricomycetes</taxon>
        <taxon>Agaricomycetidae</taxon>
        <taxon>Agaricales</taxon>
        <taxon>Agaricineae</taxon>
        <taxon>Strophariaceae</taxon>
        <taxon>Psilocybe</taxon>
    </lineage>
</organism>
<dbReference type="SUPFAM" id="SSF55681">
    <property type="entry name" value="Class II aaRS and biotin synthetases"/>
    <property type="match status" value="1"/>
</dbReference>
<dbReference type="EC" id="6.1.1.11" evidence="3"/>
<dbReference type="GO" id="GO:0004828">
    <property type="term" value="F:serine-tRNA ligase activity"/>
    <property type="evidence" value="ECO:0007669"/>
    <property type="project" value="UniProtKB-EC"/>
</dbReference>
<comment type="caution">
    <text evidence="14">The sequence shown here is derived from an EMBL/GenBank/DDBJ whole genome shotgun (WGS) entry which is preliminary data.</text>
</comment>
<name>A0A409XP54_PSICY</name>
<keyword evidence="15" id="KW-1185">Reference proteome</keyword>
<dbReference type="Gene3D" id="1.10.287.40">
    <property type="entry name" value="Serine-tRNA synthetase, tRNA binding domain"/>
    <property type="match status" value="1"/>
</dbReference>